<accession>A0A9P1FV79</accession>
<proteinExistence type="predicted"/>
<evidence type="ECO:0000313" key="2">
    <source>
        <dbReference type="EMBL" id="CAL4775337.1"/>
    </source>
</evidence>
<sequence length="545" mass="62389">MNEFMKKIYNTIPSQRPAAILGLVDFQNNGQELDRALLDAFQTALQRRVVKDPDLKVVLAEIARLEQNTYNHMAKLMNMGQDLCEEVLDEEKQVRTARDEALKTYVDKTNELLREVIEKLPEYISEAHEDDQAQVGRMERAFWGATGYDTRLLEAVLQRLCGDMAKESEYRRDALVHVGEETRQWFKESFGPVGELTQDIRIKLRGKPELKKLLDKLTDFSELEESWRINGVELPMFSFVQRCQHETSEWEEADKKKLQDLYYDADVPELASFEICFETWNAGRRHCRLAALDSASSAMQLLFHFFRSPIEEPRSIVAKLKKTLHEEVRQAWKKEEAELKIDLRKTALRVTQMYVAQRAQAQTRQLGQDEKQALTDALEYQRLLSENKALLQDELQRRMADDLPKVNSLLEDERKQLEARKVMGQPPKFIVANGNPENPLLVNPQRIMTHEGRSTVVSGDLVANHPGIVYEREVFPPSEFHVATFLLLEWLHQALLKMEAGNSLASLPAGAPAAALRVASQAGSVQGVQANERHWDHLFGAGCGR</sequence>
<name>A0A9P1FV79_9DINO</name>
<organism evidence="1">
    <name type="scientific">Cladocopium goreaui</name>
    <dbReference type="NCBI Taxonomy" id="2562237"/>
    <lineage>
        <taxon>Eukaryota</taxon>
        <taxon>Sar</taxon>
        <taxon>Alveolata</taxon>
        <taxon>Dinophyceae</taxon>
        <taxon>Suessiales</taxon>
        <taxon>Symbiodiniaceae</taxon>
        <taxon>Cladocopium</taxon>
    </lineage>
</organism>
<comment type="caution">
    <text evidence="1">The sequence shown here is derived from an EMBL/GenBank/DDBJ whole genome shotgun (WGS) entry which is preliminary data.</text>
</comment>
<protein>
    <submittedName>
        <fullName evidence="1">Uncharacterized protein</fullName>
    </submittedName>
</protein>
<keyword evidence="3" id="KW-1185">Reference proteome</keyword>
<reference evidence="1" key="1">
    <citation type="submission" date="2022-10" db="EMBL/GenBank/DDBJ databases">
        <authorList>
            <person name="Chen Y."/>
            <person name="Dougan E. K."/>
            <person name="Chan C."/>
            <person name="Rhodes N."/>
            <person name="Thang M."/>
        </authorList>
    </citation>
    <scope>NUCLEOTIDE SEQUENCE</scope>
</reference>
<dbReference type="EMBL" id="CAMXCT020001225">
    <property type="protein sequence ID" value="CAL1141400.1"/>
    <property type="molecule type" value="Genomic_DNA"/>
</dbReference>
<reference evidence="2 3" key="2">
    <citation type="submission" date="2024-05" db="EMBL/GenBank/DDBJ databases">
        <authorList>
            <person name="Chen Y."/>
            <person name="Shah S."/>
            <person name="Dougan E. K."/>
            <person name="Thang M."/>
            <person name="Chan C."/>
        </authorList>
    </citation>
    <scope>NUCLEOTIDE SEQUENCE [LARGE SCALE GENOMIC DNA]</scope>
</reference>
<evidence type="ECO:0000313" key="1">
    <source>
        <dbReference type="EMBL" id="CAI3988025.1"/>
    </source>
</evidence>
<evidence type="ECO:0000313" key="3">
    <source>
        <dbReference type="Proteomes" id="UP001152797"/>
    </source>
</evidence>
<gene>
    <name evidence="1" type="ORF">C1SCF055_LOCUS15254</name>
</gene>
<dbReference type="EMBL" id="CAMXCT010001225">
    <property type="protein sequence ID" value="CAI3988025.1"/>
    <property type="molecule type" value="Genomic_DNA"/>
</dbReference>
<dbReference type="Proteomes" id="UP001152797">
    <property type="component" value="Unassembled WGS sequence"/>
</dbReference>
<dbReference type="AlphaFoldDB" id="A0A9P1FV79"/>
<dbReference type="EMBL" id="CAMXCT030001225">
    <property type="protein sequence ID" value="CAL4775337.1"/>
    <property type="molecule type" value="Genomic_DNA"/>
</dbReference>